<proteinExistence type="predicted"/>
<dbReference type="Gene3D" id="2.60.120.380">
    <property type="match status" value="1"/>
</dbReference>
<organism evidence="2 3">
    <name type="scientific">Gloeobacter kilaueensis (strain ATCC BAA-2537 / CCAP 1431/1 / ULC 316 / JS1)</name>
    <dbReference type="NCBI Taxonomy" id="1183438"/>
    <lineage>
        <taxon>Bacteria</taxon>
        <taxon>Bacillati</taxon>
        <taxon>Cyanobacteriota</taxon>
        <taxon>Cyanophyceae</taxon>
        <taxon>Gloeobacterales</taxon>
        <taxon>Gloeobacteraceae</taxon>
        <taxon>Gloeobacter</taxon>
    </lineage>
</organism>
<dbReference type="EMBL" id="CP003587">
    <property type="protein sequence ID" value="AGY59093.1"/>
    <property type="molecule type" value="Genomic_DNA"/>
</dbReference>
<evidence type="ECO:0000313" key="3">
    <source>
        <dbReference type="Proteomes" id="UP000017396"/>
    </source>
</evidence>
<accession>U5QJM7</accession>
<sequence length="263" mass="26815">MRSPRGSVVIAGVALLVLGMASTAQAITYTEQGDAGDIYNVTGTTGAQLTTGSGELTSISGIIDPNAVSQNAPTYGNDVDMYGIFLTAGTSFSATTSVNTPDSSVETELYLFNSSGVGQVWNDNTGTDPTNADTLASISNFSVQESGIYYLAIGSPATLGNYVPLDTAGNPIFLSAIDSGPNFGFQIIGNSPAVSDTPFGSWGADEAFTSPPPQPSIAFSNYTISLQGAQAAPEPAVGSGLLAIGALGFFAGRKRKLRAKQAG</sequence>
<keyword evidence="1" id="KW-0732">Signal</keyword>
<dbReference type="eggNOG" id="ENOG5033KRH">
    <property type="taxonomic scope" value="Bacteria"/>
</dbReference>
<protein>
    <recommendedName>
        <fullName evidence="4">PEP-CTERM protein-sorting domain-containing protein</fullName>
    </recommendedName>
</protein>
<gene>
    <name evidence="2" type="ORF">GKIL_2847</name>
</gene>
<reference evidence="2 3" key="1">
    <citation type="journal article" date="2013" name="PLoS ONE">
        <title>Cultivation and Complete Genome Sequencing of Gloeobacter kilaueensis sp. nov., from a Lava Cave in Kilauea Caldera, Hawai'i.</title>
        <authorList>
            <person name="Saw J.H."/>
            <person name="Schatz M."/>
            <person name="Brown M.V."/>
            <person name="Kunkel D.D."/>
            <person name="Foster J.S."/>
            <person name="Shick H."/>
            <person name="Christensen S."/>
            <person name="Hou S."/>
            <person name="Wan X."/>
            <person name="Donachie S.P."/>
        </authorList>
    </citation>
    <scope>NUCLEOTIDE SEQUENCE [LARGE SCALE GENOMIC DNA]</scope>
    <source>
        <strain evidence="3">JS</strain>
    </source>
</reference>
<evidence type="ECO:0000256" key="1">
    <source>
        <dbReference type="SAM" id="SignalP"/>
    </source>
</evidence>
<dbReference type="STRING" id="1183438.GKIL_2847"/>
<name>U5QJM7_GLOK1</name>
<dbReference type="HOGENOM" id="CLU_1056734_0_0_3"/>
<keyword evidence="3" id="KW-1185">Reference proteome</keyword>
<evidence type="ECO:0008006" key="4">
    <source>
        <dbReference type="Google" id="ProtNLM"/>
    </source>
</evidence>
<evidence type="ECO:0000313" key="2">
    <source>
        <dbReference type="EMBL" id="AGY59093.1"/>
    </source>
</evidence>
<feature type="chain" id="PRO_5004663736" description="PEP-CTERM protein-sorting domain-containing protein" evidence="1">
    <location>
        <begin position="27"/>
        <end position="263"/>
    </location>
</feature>
<dbReference type="KEGG" id="glj:GKIL_2847"/>
<dbReference type="AlphaFoldDB" id="U5QJM7"/>
<dbReference type="Proteomes" id="UP000017396">
    <property type="component" value="Chromosome"/>
</dbReference>
<feature type="signal peptide" evidence="1">
    <location>
        <begin position="1"/>
        <end position="26"/>
    </location>
</feature>